<accession>A0A0E9QZY8</accession>
<reference evidence="1" key="2">
    <citation type="journal article" date="2015" name="Fish Shellfish Immunol.">
        <title>Early steps in the European eel (Anguilla anguilla)-Vibrio vulnificus interaction in the gills: Role of the RtxA13 toxin.</title>
        <authorList>
            <person name="Callol A."/>
            <person name="Pajuelo D."/>
            <person name="Ebbesson L."/>
            <person name="Teles M."/>
            <person name="MacKenzie S."/>
            <person name="Amaro C."/>
        </authorList>
    </citation>
    <scope>NUCLEOTIDE SEQUENCE</scope>
</reference>
<name>A0A0E9QZY8_ANGAN</name>
<organism evidence="1">
    <name type="scientific">Anguilla anguilla</name>
    <name type="common">European freshwater eel</name>
    <name type="synonym">Muraena anguilla</name>
    <dbReference type="NCBI Taxonomy" id="7936"/>
    <lineage>
        <taxon>Eukaryota</taxon>
        <taxon>Metazoa</taxon>
        <taxon>Chordata</taxon>
        <taxon>Craniata</taxon>
        <taxon>Vertebrata</taxon>
        <taxon>Euteleostomi</taxon>
        <taxon>Actinopterygii</taxon>
        <taxon>Neopterygii</taxon>
        <taxon>Teleostei</taxon>
        <taxon>Anguilliformes</taxon>
        <taxon>Anguillidae</taxon>
        <taxon>Anguilla</taxon>
    </lineage>
</organism>
<dbReference type="AlphaFoldDB" id="A0A0E9QZY8"/>
<reference evidence="1" key="1">
    <citation type="submission" date="2014-11" db="EMBL/GenBank/DDBJ databases">
        <authorList>
            <person name="Amaro Gonzalez C."/>
        </authorList>
    </citation>
    <scope>NUCLEOTIDE SEQUENCE</scope>
</reference>
<evidence type="ECO:0000313" key="1">
    <source>
        <dbReference type="EMBL" id="JAH21653.1"/>
    </source>
</evidence>
<dbReference type="EMBL" id="GBXM01086924">
    <property type="protein sequence ID" value="JAH21653.1"/>
    <property type="molecule type" value="Transcribed_RNA"/>
</dbReference>
<proteinExistence type="predicted"/>
<sequence length="40" mass="4600">MYLNCFSKYPALYVGLIVEECKILWIRASAKYLKSKGNKG</sequence>
<protein>
    <submittedName>
        <fullName evidence="1">Uncharacterized protein</fullName>
    </submittedName>
</protein>